<keyword evidence="11 17" id="KW-0472">Membrane</keyword>
<evidence type="ECO:0000256" key="3">
    <source>
        <dbReference type="ARBA" id="ARBA00012050"/>
    </source>
</evidence>
<evidence type="ECO:0000313" key="23">
    <source>
        <dbReference type="Proteomes" id="UP001634394"/>
    </source>
</evidence>
<dbReference type="Gene3D" id="4.10.400.10">
    <property type="entry name" value="Low-density Lipoprotein Receptor"/>
    <property type="match status" value="9"/>
</dbReference>
<evidence type="ECO:0000256" key="9">
    <source>
        <dbReference type="ARBA" id="ARBA00022968"/>
    </source>
</evidence>
<keyword evidence="10 17" id="KW-1133">Transmembrane helix</keyword>
<protein>
    <recommendedName>
        <fullName evidence="4">Acrosin</fullName>
        <ecNumber evidence="3">3.4.21.10</ecNumber>
    </recommendedName>
</protein>
<evidence type="ECO:0000256" key="14">
    <source>
        <dbReference type="PROSITE-ProRule" id="PRU00124"/>
    </source>
</evidence>
<evidence type="ECO:0000259" key="18">
    <source>
        <dbReference type="PROSITE" id="PS50024"/>
    </source>
</evidence>
<comment type="caution">
    <text evidence="14">Lacks conserved residue(s) required for the propagation of feature annotation.</text>
</comment>
<feature type="domain" description="MAM" evidence="20">
    <location>
        <begin position="962"/>
        <end position="1122"/>
    </location>
</feature>
<dbReference type="Pfam" id="PF01390">
    <property type="entry name" value="SEA"/>
    <property type="match status" value="1"/>
</dbReference>
<comment type="catalytic activity">
    <reaction evidence="1">
        <text>Preferential cleavage: Arg-|-Xaa, Lys-|-Xaa.</text>
        <dbReference type="EC" id="3.4.21.10"/>
    </reaction>
</comment>
<evidence type="ECO:0000256" key="16">
    <source>
        <dbReference type="SAM" id="MobiDB-lite"/>
    </source>
</evidence>
<dbReference type="PRINTS" id="PR00261">
    <property type="entry name" value="LDLRECEPTOR"/>
</dbReference>
<keyword evidence="12 14" id="KW-1015">Disulfide bond</keyword>
<dbReference type="CDD" id="cd06263">
    <property type="entry name" value="MAM"/>
    <property type="match status" value="1"/>
</dbReference>
<feature type="region of interest" description="Disordered" evidence="16">
    <location>
        <begin position="1575"/>
        <end position="1601"/>
    </location>
</feature>
<feature type="domain" description="SEA" evidence="18">
    <location>
        <begin position="153"/>
        <end position="273"/>
    </location>
</feature>
<keyword evidence="13" id="KW-0325">Glycoprotein</keyword>
<dbReference type="SUPFAM" id="SSF82671">
    <property type="entry name" value="SEA domain"/>
    <property type="match status" value="1"/>
</dbReference>
<dbReference type="Gene3D" id="2.60.120.200">
    <property type="match status" value="3"/>
</dbReference>
<evidence type="ECO:0000259" key="20">
    <source>
        <dbReference type="PROSITE" id="PS50060"/>
    </source>
</evidence>
<dbReference type="PROSITE" id="PS00135">
    <property type="entry name" value="TRYPSIN_SER"/>
    <property type="match status" value="1"/>
</dbReference>
<dbReference type="InterPro" id="IPR033116">
    <property type="entry name" value="TRYPSIN_SER"/>
</dbReference>
<organism evidence="22 23">
    <name type="scientific">Sinanodonta woodiana</name>
    <name type="common">Chinese pond mussel</name>
    <name type="synonym">Anodonta woodiana</name>
    <dbReference type="NCBI Taxonomy" id="1069815"/>
    <lineage>
        <taxon>Eukaryota</taxon>
        <taxon>Metazoa</taxon>
        <taxon>Spiralia</taxon>
        <taxon>Lophotrochozoa</taxon>
        <taxon>Mollusca</taxon>
        <taxon>Bivalvia</taxon>
        <taxon>Autobranchia</taxon>
        <taxon>Heteroconchia</taxon>
        <taxon>Palaeoheterodonta</taxon>
        <taxon>Unionida</taxon>
        <taxon>Unionoidea</taxon>
        <taxon>Unionidae</taxon>
        <taxon>Unioninae</taxon>
        <taxon>Sinanodonta</taxon>
    </lineage>
</organism>
<dbReference type="CDD" id="cd00112">
    <property type="entry name" value="LDLa"/>
    <property type="match status" value="9"/>
</dbReference>
<keyword evidence="23" id="KW-1185">Reference proteome</keyword>
<dbReference type="Gene3D" id="2.40.10.10">
    <property type="entry name" value="Trypsin-like serine proteases"/>
    <property type="match status" value="1"/>
</dbReference>
<keyword evidence="8 15" id="KW-0720">Serine protease</keyword>
<dbReference type="Gene3D" id="1.10.2000.10">
    <property type="entry name" value="Frizzled cysteine-rich domain"/>
    <property type="match status" value="1"/>
</dbReference>
<feature type="domain" description="MAM" evidence="20">
    <location>
        <begin position="1169"/>
        <end position="1329"/>
    </location>
</feature>
<evidence type="ECO:0000313" key="22">
    <source>
        <dbReference type="EMBL" id="KAL3889856.1"/>
    </source>
</evidence>
<dbReference type="SMART" id="SM00192">
    <property type="entry name" value="LDLa"/>
    <property type="match status" value="9"/>
</dbReference>
<name>A0ABD3XW44_SINWO</name>
<keyword evidence="9" id="KW-0735">Signal-anchor</keyword>
<dbReference type="SUPFAM" id="SSF49899">
    <property type="entry name" value="Concanavalin A-like lectins/glucanases"/>
    <property type="match status" value="3"/>
</dbReference>
<dbReference type="PROSITE" id="PS50038">
    <property type="entry name" value="FZ"/>
    <property type="match status" value="1"/>
</dbReference>
<dbReference type="FunFam" id="4.10.400.10:FF:000065">
    <property type="entry name" value="Transmembrane protease serine 7"/>
    <property type="match status" value="1"/>
</dbReference>
<dbReference type="SMART" id="SM00137">
    <property type="entry name" value="MAM"/>
    <property type="match status" value="3"/>
</dbReference>
<evidence type="ECO:0000256" key="7">
    <source>
        <dbReference type="ARBA" id="ARBA00022801"/>
    </source>
</evidence>
<evidence type="ECO:0000256" key="1">
    <source>
        <dbReference type="ARBA" id="ARBA00001656"/>
    </source>
</evidence>
<dbReference type="Proteomes" id="UP001634394">
    <property type="component" value="Unassembled WGS sequence"/>
</dbReference>
<dbReference type="PANTHER" id="PTHR24252:SF8">
    <property type="entry name" value="ACROSIN"/>
    <property type="match status" value="1"/>
</dbReference>
<dbReference type="PROSITE" id="PS50060">
    <property type="entry name" value="MAM_2"/>
    <property type="match status" value="3"/>
</dbReference>
<keyword evidence="7 15" id="KW-0378">Hydrolase</keyword>
<dbReference type="InterPro" id="IPR018114">
    <property type="entry name" value="TRYPSIN_HIS"/>
</dbReference>
<dbReference type="EC" id="3.4.21.10" evidence="3"/>
<feature type="disulfide bond" evidence="14">
    <location>
        <begin position="552"/>
        <end position="564"/>
    </location>
</feature>
<feature type="region of interest" description="Disordered" evidence="16">
    <location>
        <begin position="1"/>
        <end position="102"/>
    </location>
</feature>
<dbReference type="SUPFAM" id="SSF57424">
    <property type="entry name" value="LDL receptor-like module"/>
    <property type="match status" value="8"/>
</dbReference>
<dbReference type="PROSITE" id="PS50024">
    <property type="entry name" value="SEA"/>
    <property type="match status" value="1"/>
</dbReference>
<dbReference type="InterPro" id="IPR001254">
    <property type="entry name" value="Trypsin_dom"/>
</dbReference>
<feature type="disulfide bond" evidence="14">
    <location>
        <begin position="495"/>
        <end position="510"/>
    </location>
</feature>
<gene>
    <name evidence="22" type="ORF">ACJMK2_002182</name>
</gene>
<feature type="disulfide bond" evidence="14">
    <location>
        <begin position="1147"/>
        <end position="1162"/>
    </location>
</feature>
<evidence type="ECO:0000259" key="21">
    <source>
        <dbReference type="PROSITE" id="PS50240"/>
    </source>
</evidence>
<feature type="disulfide bond" evidence="14">
    <location>
        <begin position="1376"/>
        <end position="1394"/>
    </location>
</feature>
<feature type="disulfide bond" evidence="14">
    <location>
        <begin position="1612"/>
        <end position="1630"/>
    </location>
</feature>
<feature type="disulfide bond" evidence="14">
    <location>
        <begin position="571"/>
        <end position="586"/>
    </location>
</feature>
<dbReference type="InterPro" id="IPR009003">
    <property type="entry name" value="Peptidase_S1_PA"/>
</dbReference>
<dbReference type="InterPro" id="IPR020067">
    <property type="entry name" value="Frizzled_dom"/>
</dbReference>
<dbReference type="InterPro" id="IPR000082">
    <property type="entry name" value="SEA_dom"/>
</dbReference>
<sequence length="1641" mass="183474">MIDSDEPSYKTGKFTITPPTSPISNGFYGRNVSPSPSSKSPAGDGKNLEGRFHFKEDVQTGYHDGVFTISDGNSRPDSSKSNANTKHSPEQKYMYDEPNSTQKSKKSKSRIVCIVVIVILILALLAGIAIILAFKVFNVGDQAKPGTPEPIKQPEYLVLEGRLSLKDQWRNDLSNSSSAVYKDFVFNFTIEMDNVMRNSPLSDYYNKTTVLDLSPGSIKVHFNMTFHPAYVQLNNNVEGFSIKVEESIKEKVNKGDTSLDIDVDTVRLIATTPQISTTASAVSATTSTPDILTTNTKTTMSTSTKSSTLSVSPIMTTSTTKVTTSAADLCEVTLLQDCANKGFNFTMFPNHLDEMNQSLAMETYVMLLQTTAQSQCSPDVMYFICSVQFPLCHGGILKKPCRRLCNDVVNACPDLSYFQCDIFPEDGCLTPNVTRADCNAGNFSCVRVSRCIDNSSVCDGKNDCGDWSDESDCRCDAVYQYQCAMGMCIKSFERCDGRVQCPDGSDERNCQGCTNGMVSCKNDSGKCIMKEWVCDGFSDCENGTDEEDCEPCNDNSFSCLDGKCISYDLRCNFDKDCSNGYDEWNCISLNNVGLLQLPFKRHPYTVCSSTWNDAFGQFTCDLLGLGDYISKEDLIYKQTIYLGLGIGNVSSVLGPVSVIYNCPEYKAVKLNCQPRGCGKTMVTMAYEVVVGGEQAKPGAWPWHVGLEIAGTYFCGGSLISPQFVITAAHCVERFRYDYSSLVVLMGATNRVRPESSFIRRKVKEIISNPEHDYFKKNDIALLLLNESVNYTEYIQPICLPPKDNITPLYAQCYTVGWGQTQWDEGYSELLLQIKMNLWDLDKCNSSYGWNGDVYDTFLCAGYYSGVKSICKGDSGGSLVCKDDHDTWKLVGISSYVANFCNKTGRPNIFTDVTKFHDWIQNKTECVFMCDNKRCLYKRDLICDRRDDCGDKSDEIRPCNMTVSCNFDDKFLCGYEIKGWELGFDNKMAVRLYDSDQFQQPQFDHTVGRYPGFFMYGKVKNSFEATLLSPTFNITSQSCIRFFYYLRGSIGTGIRVTLNEMRSNGNSTAKQVWTSGTGLQGRDTWRTGHFDLAPGVFRLKFDTSDLLRAAIDDVEVMTGQCSTSVCKQNEYKCTSGTKYSCIPAESRCNILVDCDNFQDELNCSGVSRKYSCDYNSGVICGLDQASDEYSDWYLVNGTFIIREQANFSDHTLQTEEGTMFYLNTNGMYWPERAVRMSQQFYLGNQEHCFSLYYRLMSDVTFIINVTCASCSNTSFTLKKTFANWTYYQINLPASVNDVMVTYEVRGKEDGLKFLYVALDDIAVNPGACPPYACPPNWFMCKDSEVCVPPEALCDGVAYCDDESDETSCVCTADQFRCNNGRCIPSSLTCNRLENCKDRSDEGAVCEPLKNVSCDFENQYWCGYEMEKYTGYAWYRHSDKTETDFTGPAADHTFGNITGYYMFAEASYGEKGDNSSLISPSFFTGIGKSVSFYFHSYYSNMYAGPVTLQVLLLNQNTSKKILLWTLNSTNENIWIKACTNLVDNINARLIFLAIRTEEAVYGVDVAVDDVMVENTMCTTGPTTKPQPEPKDVTTTKPQPEPKVADACPAGKWRCTNGFCINQGWRCDGVKDCTDNSDEINCKA</sequence>
<feature type="disulfide bond" evidence="14">
    <location>
        <begin position="559"/>
        <end position="577"/>
    </location>
</feature>
<dbReference type="SUPFAM" id="SSF63501">
    <property type="entry name" value="Frizzled cysteine-rich domain"/>
    <property type="match status" value="1"/>
</dbReference>
<feature type="domain" description="Peptidase S1" evidence="21">
    <location>
        <begin position="689"/>
        <end position="924"/>
    </location>
</feature>
<feature type="domain" description="FZ" evidence="19">
    <location>
        <begin position="325"/>
        <end position="431"/>
    </location>
</feature>
<evidence type="ECO:0000256" key="10">
    <source>
        <dbReference type="ARBA" id="ARBA00022989"/>
    </source>
</evidence>
<evidence type="ECO:0000256" key="15">
    <source>
        <dbReference type="RuleBase" id="RU363034"/>
    </source>
</evidence>
<dbReference type="InterPro" id="IPR023415">
    <property type="entry name" value="LDLR_class-A_CS"/>
</dbReference>
<dbReference type="Pfam" id="PF01392">
    <property type="entry name" value="Fz"/>
    <property type="match status" value="1"/>
</dbReference>
<feature type="disulfide bond" evidence="14">
    <location>
        <begin position="1624"/>
        <end position="1639"/>
    </location>
</feature>
<feature type="disulfide bond" evidence="14">
    <location>
        <begin position="483"/>
        <end position="501"/>
    </location>
</feature>
<feature type="compositionally biased region" description="Polar residues" evidence="16">
    <location>
        <begin position="70"/>
        <end position="86"/>
    </location>
</feature>
<evidence type="ECO:0000256" key="2">
    <source>
        <dbReference type="ARBA" id="ARBA00004401"/>
    </source>
</evidence>
<dbReference type="PROSITE" id="PS00134">
    <property type="entry name" value="TRYPSIN_HIS"/>
    <property type="match status" value="1"/>
</dbReference>
<dbReference type="InterPro" id="IPR036364">
    <property type="entry name" value="SEA_dom_sf"/>
</dbReference>
<evidence type="ECO:0000256" key="8">
    <source>
        <dbReference type="ARBA" id="ARBA00022825"/>
    </source>
</evidence>
<dbReference type="InterPro" id="IPR000998">
    <property type="entry name" value="MAM_dom"/>
</dbReference>
<dbReference type="GO" id="GO:0006508">
    <property type="term" value="P:proteolysis"/>
    <property type="evidence" value="ECO:0007669"/>
    <property type="project" value="UniProtKB-KW"/>
</dbReference>
<dbReference type="PANTHER" id="PTHR24252">
    <property type="entry name" value="ACROSIN-RELATED"/>
    <property type="match status" value="1"/>
</dbReference>
<dbReference type="GO" id="GO:0005886">
    <property type="term" value="C:plasma membrane"/>
    <property type="evidence" value="ECO:0007669"/>
    <property type="project" value="UniProtKB-SubCell"/>
</dbReference>
<evidence type="ECO:0000256" key="12">
    <source>
        <dbReference type="ARBA" id="ARBA00023157"/>
    </source>
</evidence>
<dbReference type="InterPro" id="IPR013320">
    <property type="entry name" value="ConA-like_dom_sf"/>
</dbReference>
<feature type="compositionally biased region" description="Basic and acidic residues" evidence="16">
    <location>
        <begin position="46"/>
        <end position="58"/>
    </location>
</feature>
<evidence type="ECO:0000256" key="6">
    <source>
        <dbReference type="ARBA" id="ARBA00022692"/>
    </source>
</evidence>
<dbReference type="Pfam" id="PF00089">
    <property type="entry name" value="Trypsin"/>
    <property type="match status" value="1"/>
</dbReference>
<dbReference type="InterPro" id="IPR036055">
    <property type="entry name" value="LDL_receptor-like_sf"/>
</dbReference>
<evidence type="ECO:0000256" key="17">
    <source>
        <dbReference type="SAM" id="Phobius"/>
    </source>
</evidence>
<dbReference type="EMBL" id="JBJQND010000001">
    <property type="protein sequence ID" value="KAL3889856.1"/>
    <property type="molecule type" value="Genomic_DNA"/>
</dbReference>
<dbReference type="Pfam" id="PF00057">
    <property type="entry name" value="Ldl_recept_a"/>
    <property type="match status" value="8"/>
</dbReference>
<keyword evidence="5 15" id="KW-0645">Protease</keyword>
<comment type="caution">
    <text evidence="22">The sequence shown here is derived from an EMBL/GenBank/DDBJ whole genome shotgun (WGS) entry which is preliminary data.</text>
</comment>
<feature type="domain" description="MAM" evidence="20">
    <location>
        <begin position="1410"/>
        <end position="1577"/>
    </location>
</feature>
<feature type="disulfide bond" evidence="14">
    <location>
        <begin position="1369"/>
        <end position="1381"/>
    </location>
</feature>
<dbReference type="SMART" id="SM00063">
    <property type="entry name" value="FRI"/>
    <property type="match status" value="1"/>
</dbReference>
<dbReference type="SUPFAM" id="SSF50494">
    <property type="entry name" value="Trypsin-like serine proteases"/>
    <property type="match status" value="1"/>
</dbReference>
<feature type="transmembrane region" description="Helical" evidence="17">
    <location>
        <begin position="111"/>
        <end position="134"/>
    </location>
</feature>
<keyword evidence="6 17" id="KW-0812">Transmembrane</keyword>
<reference evidence="22 23" key="1">
    <citation type="submission" date="2024-11" db="EMBL/GenBank/DDBJ databases">
        <title>Chromosome-level genome assembly of the freshwater bivalve Anodonta woodiana.</title>
        <authorList>
            <person name="Chen X."/>
        </authorList>
    </citation>
    <scope>NUCLEOTIDE SEQUENCE [LARGE SCALE GENOMIC DNA]</scope>
    <source>
        <strain evidence="22">MN2024</strain>
        <tissue evidence="22">Gills</tissue>
    </source>
</reference>
<dbReference type="Gene3D" id="3.30.70.960">
    <property type="entry name" value="SEA domain"/>
    <property type="match status" value="1"/>
</dbReference>
<dbReference type="PROSITE" id="PS50068">
    <property type="entry name" value="LDLRA_2"/>
    <property type="match status" value="9"/>
</dbReference>
<evidence type="ECO:0000256" key="4">
    <source>
        <dbReference type="ARBA" id="ARBA00017161"/>
    </source>
</evidence>
<accession>A0ABD3XW44</accession>
<evidence type="ECO:0000256" key="5">
    <source>
        <dbReference type="ARBA" id="ARBA00022670"/>
    </source>
</evidence>
<proteinExistence type="predicted"/>
<dbReference type="FunFam" id="2.40.10.10:FF:000003">
    <property type="entry name" value="Transmembrane serine protease 3"/>
    <property type="match status" value="1"/>
</dbReference>
<dbReference type="CDD" id="cd07066">
    <property type="entry name" value="CRD_FZ"/>
    <property type="match status" value="1"/>
</dbReference>
<dbReference type="InterPro" id="IPR036790">
    <property type="entry name" value="Frizzled_dom_sf"/>
</dbReference>
<feature type="disulfide bond" evidence="14">
    <location>
        <begin position="458"/>
        <end position="473"/>
    </location>
</feature>
<dbReference type="CDD" id="cd00190">
    <property type="entry name" value="Tryp_SPc"/>
    <property type="match status" value="1"/>
</dbReference>
<evidence type="ECO:0000256" key="11">
    <source>
        <dbReference type="ARBA" id="ARBA00023136"/>
    </source>
</evidence>
<evidence type="ECO:0000259" key="19">
    <source>
        <dbReference type="PROSITE" id="PS50038"/>
    </source>
</evidence>
<dbReference type="PROSITE" id="PS50240">
    <property type="entry name" value="TRYPSIN_DOM"/>
    <property type="match status" value="1"/>
</dbReference>
<dbReference type="InterPro" id="IPR002172">
    <property type="entry name" value="LDrepeatLR_classA_rpt"/>
</dbReference>
<dbReference type="SMART" id="SM00020">
    <property type="entry name" value="Tryp_SPc"/>
    <property type="match status" value="1"/>
</dbReference>
<comment type="subcellular location">
    <subcellularLocation>
        <location evidence="2">Cell membrane</location>
        <topology evidence="2">Single-pass type II membrane protein</topology>
    </subcellularLocation>
</comment>
<dbReference type="GO" id="GO:0008236">
    <property type="term" value="F:serine-type peptidase activity"/>
    <property type="evidence" value="ECO:0007669"/>
    <property type="project" value="UniProtKB-KW"/>
</dbReference>
<dbReference type="Pfam" id="PF00629">
    <property type="entry name" value="MAM"/>
    <property type="match status" value="3"/>
</dbReference>
<feature type="disulfide bond" evidence="14">
    <location>
        <begin position="1352"/>
        <end position="1367"/>
    </location>
</feature>
<dbReference type="PROSITE" id="PS01209">
    <property type="entry name" value="LDLRA_1"/>
    <property type="match status" value="2"/>
</dbReference>
<feature type="disulfide bond" evidence="14">
    <location>
        <begin position="1605"/>
        <end position="1617"/>
    </location>
</feature>
<dbReference type="InterPro" id="IPR043504">
    <property type="entry name" value="Peptidase_S1_PA_chymotrypsin"/>
</dbReference>
<evidence type="ECO:0000256" key="13">
    <source>
        <dbReference type="ARBA" id="ARBA00023180"/>
    </source>
</evidence>
<feature type="disulfide bond" evidence="14">
    <location>
        <begin position="534"/>
        <end position="549"/>
    </location>
</feature>